<accession>A0A2N8Z9I7</accession>
<name>A0A2N8Z9I7_9VIBR</name>
<protein>
    <submittedName>
        <fullName evidence="1">Uncharacterized protein</fullName>
    </submittedName>
</protein>
<keyword evidence="2" id="KW-1185">Reference proteome</keyword>
<dbReference type="KEGG" id="vta:A0605"/>
<sequence length="61" mass="6604">MRNKIGADASIFLSQALLICIKSDRPGGYAHPKEGKVGILGNDCLLWLQVFELYVAISIVG</sequence>
<organism evidence="1 2">
    <name type="scientific">Vibrio tapetis subsp. tapetis</name>
    <dbReference type="NCBI Taxonomy" id="1671868"/>
    <lineage>
        <taxon>Bacteria</taxon>
        <taxon>Pseudomonadati</taxon>
        <taxon>Pseudomonadota</taxon>
        <taxon>Gammaproteobacteria</taxon>
        <taxon>Vibrionales</taxon>
        <taxon>Vibrionaceae</taxon>
        <taxon>Vibrio</taxon>
    </lineage>
</organism>
<reference evidence="1 2" key="1">
    <citation type="submission" date="2017-10" db="EMBL/GenBank/DDBJ databases">
        <authorList>
            <person name="Banno H."/>
            <person name="Chua N.-H."/>
        </authorList>
    </citation>
    <scope>NUCLEOTIDE SEQUENCE [LARGE SCALE GENOMIC DNA]</scope>
    <source>
        <strain evidence="1">Vibrio tapetis CECT4600</strain>
    </source>
</reference>
<evidence type="ECO:0000313" key="1">
    <source>
        <dbReference type="EMBL" id="SON48584.1"/>
    </source>
</evidence>
<proteinExistence type="predicted"/>
<gene>
    <name evidence="1" type="ORF">VTAP4600_A0605</name>
</gene>
<dbReference type="AlphaFoldDB" id="A0A2N8Z9I7"/>
<evidence type="ECO:0000313" key="2">
    <source>
        <dbReference type="Proteomes" id="UP000235828"/>
    </source>
</evidence>
<dbReference type="Proteomes" id="UP000235828">
    <property type="component" value="Chromosome A"/>
</dbReference>
<dbReference type="EMBL" id="LT960611">
    <property type="protein sequence ID" value="SON48584.1"/>
    <property type="molecule type" value="Genomic_DNA"/>
</dbReference>